<feature type="non-terminal residue" evidence="1">
    <location>
        <position position="1"/>
    </location>
</feature>
<reference evidence="1 2" key="1">
    <citation type="journal article" date="2011" name="PLoS Pathog.">
        <title>Dynamic evolution of pathogenicity revealed by sequencing and comparative genomics of 19 Pseudomonas syringae isolates.</title>
        <authorList>
            <person name="Baltrus D.A."/>
            <person name="Nishimura M.T."/>
            <person name="Romanchuk A."/>
            <person name="Chang J.H."/>
            <person name="Mukhtar M.S."/>
            <person name="Cherkis K."/>
            <person name="Roach J."/>
            <person name="Grant S.R."/>
            <person name="Jones C.D."/>
            <person name="Dangl J.L."/>
        </authorList>
    </citation>
    <scope>NUCLEOTIDE SEQUENCE [LARGE SCALE GENOMIC DNA]</scope>
    <source>
        <strain evidence="1 2">301020</strain>
    </source>
</reference>
<comment type="caution">
    <text evidence="1">The sequence shown here is derived from an EMBL/GenBank/DDBJ whole genome shotgun (WGS) entry which is preliminary data.</text>
</comment>
<protein>
    <submittedName>
        <fullName evidence="1">Uncharacterized protein</fullName>
    </submittedName>
</protein>
<accession>A0A656GNA7</accession>
<dbReference type="AlphaFoldDB" id="A0A656GNA7"/>
<evidence type="ECO:0000313" key="1">
    <source>
        <dbReference type="EMBL" id="EGH26999.1"/>
    </source>
</evidence>
<feature type="non-terminal residue" evidence="1">
    <location>
        <position position="34"/>
    </location>
</feature>
<gene>
    <name evidence="1" type="ORF">PSYMO_38148</name>
</gene>
<organism evidence="1 2">
    <name type="scientific">Pseudomonas amygdali pv. mori str. 301020</name>
    <dbReference type="NCBI Taxonomy" id="629261"/>
    <lineage>
        <taxon>Bacteria</taxon>
        <taxon>Pseudomonadati</taxon>
        <taxon>Pseudomonadota</taxon>
        <taxon>Gammaproteobacteria</taxon>
        <taxon>Pseudomonadales</taxon>
        <taxon>Pseudomonadaceae</taxon>
        <taxon>Pseudomonas</taxon>
        <taxon>Pseudomonas amygdali</taxon>
    </lineage>
</organism>
<dbReference type="EMBL" id="AEAG01003174">
    <property type="protein sequence ID" value="EGH26999.1"/>
    <property type="molecule type" value="Genomic_DNA"/>
</dbReference>
<evidence type="ECO:0000313" key="2">
    <source>
        <dbReference type="Proteomes" id="UP000003465"/>
    </source>
</evidence>
<dbReference type="Proteomes" id="UP000003465">
    <property type="component" value="Unassembled WGS sequence"/>
</dbReference>
<sequence>QRIGFNLPGRQVQHAGMAAKLMNALFTPHKVIDF</sequence>
<name>A0A656GNA7_PSEA0</name>
<proteinExistence type="predicted"/>